<evidence type="ECO:0000313" key="2">
    <source>
        <dbReference type="EMBL" id="NKC30206.1"/>
    </source>
</evidence>
<name>A0ABX1DZ99_9PROT</name>
<keyword evidence="3" id="KW-1185">Reference proteome</keyword>
<gene>
    <name evidence="2" type="ORF">HEQ75_04990</name>
</gene>
<sequence>MSGSQAVTALVFDASDAAAGAAQFDAAGRRIIAANQAVATATTRTVDAIGNSERALARLTERFDPAYRAQQIFAREAEKATRILDASGAAETRRAQILAAVADRYDPLIRAERERARAAEDASREATRADEAAAEAKRRAVASQLADLARLRAAIDPLYAANQRAAEAVETLDQAFRRGQIGAADYSRSVALVGQQRDRAVAQADGSAAAARAAAAAVEQEAAAFTRLRVALDPAFASQQRAAAAAGALAQQQDVLNAALARGAVSQAEHARLVAAATAAHQRSTLGVADFAVANDNAGASARRLGQFAGQAGFQVQDFTVQVAGGQNALVAFAQQGSQLLGFLGPAGAIAGAALAIAAVTANFLLGRDAADLMRESLERQAASFQAVEQEAQRLRDGLATEARQVRELATYYDTLTDARRSQELRQFTRDQQDLIATQDRLRDSALGVTAALSQQFQQQIFDAEQGAARDYGRGSPEYAAIVSNPDLERMRQFVALVEGFRETGDVSREALARLYQGMLGLADGSDIVSERLRRQATELDKLTGTAGEVEAAQTQLELRARALGLGIDTATAASERLRRALDALKSYDARIADGIGQEIGDLQRQVNAATRGADALRLEQADIAREARLRDLLADRAKELERLGITGQDAADSMAAFRAENDANLRQAQRLTEQLRQQEEGFRSVTRAARQTVEAYGDVRSTSPSGLEILGAADQRAITEIQRALRNSEIDPAVRERSMQRALQDASREAERLDRQFDSLTNDFGRSLTQTTFAALEEGAGRGQSVFASLASGFGSILRQSVAQALNVSLVTPGIRSLASGIGFTGADGGQGSLLGSLGNYTGLSGLLPNGGILGGVNSLGVSSGLFGNGITALSQGPTLSGATLDSTAVSGLFGSASLSSVLGGAGLGFGAGTLLNSVLGGNSAGGMVGSGAGALAGSLAAAGGFLGPLGVLGGGLLGGALGGGLGGLLGGGAANNAYGFTLSAQDGQLAASGLSTTGNGNGGAEVLAQAQQAIAAANAVIAAAGVTVQDNRRAITGTNSADQSASLADALRYFSFGATNDNRLDTVLQGRQFDSVEALAGLIQEVQALGAAVDAIADPVSAFQQQVNALQTSFDASIQSAQRLGFGEAELTAERAKQVAALIAQRDTQVAVSRAEIAENLLRAQGRTAQADAAQSQREVNAAIEAYRTNLKDMGLTLAETAPHVAALTEQLVAQQQATAAALRQQQREAIDALDLLSRQATAALSGNAGDQLAADLFAADSRAASAVSELEAQLKALGFAAADITPRVRQLIRAQQDQRQAIIAEYQARRDAAAQALDDRLFAATTDTSTQDGALAALERSQARERVEAARIGLADLTALEATQAAERAAVVKRFADQERQAILSAGGSIRSYIDGLRSGAGGGASPEDRFSAAQDVFGRDLTLARGGDRDALARITQSADTLLQSGQAMFASGGQFQALRDMVLSSLESLPAVKSYDQLIYEELASLGGSIQVEVALAAELKLRADIDAALALIDTSAATPRAKAEAEAALSQLRGVVDAILVPGAVTSAAFAAAAGAMSAITGALAAIAVAPGVTDAVRSEATARLQTITAAVSALTLAPEIPDTVRVSASRALEAITGAVASIALAPGVTDATRAAANAALDDILGRVSAISLDAAIPAGVRERANAVLATIAGNVASIALAPGVTDAVRAAAIARLATITGAVSSISMAAAVPEAVRVSASTALEAISGAVTAIALAPGVTDATRAAANAALDDILGRVSAISLDAAIPAGVRERANAALATIAGNVASIALAPGVTDAVRAAAIARLANITGAVSSISMAAAVPEAVRVSASTALASISGAVSSIAVAPGVTDVTRAKANDALDTIVGRVSAITMAAAVPEAVRLTANAALASLAGNVASIALATGVTDAVRAAAIARLASITGAVSSITLDPAVPAAAKDSATKALSTIGGVVSQIAVWNSVTNAARAAANEALNDIVGVVSKINVWNSVTSAARVAANDALGNIAGNVGSISLAPGVTDAVRTAAIARLASITGAVSSITMAPSVPEAVQIAANSALASISGAVTSIAIAPGVTNATRLAANDALDTIVGVVSRLSMDAAIPAGVRERASAALATIAGNVSSIALATGVTDAVRAAAIAHLATITGAVSSISMAAAVPEAVRVSASTALASISGVVSSIAIAPGVTNATRLAANDALDTIVGVVSRLSMDAAIPAGVRERANAALSAIAGNVASIALATGVTEEVRAAAIARLASITGAVSSITMAPSVPAAAKDSATKALSTIGGVVSQIAVWNSVTNAARAAANEALDDIVGVVSKINVWNSVTSAARVAANDALGNIAGSISEIVLAPGATDQVKQALLRDVGSITSVLKVASDISGIPADQLDVLFSASEVITRAIALQATGGTLTAGQRDILRAEAGKFDRVLNSILGGATSLTADQRAILTAASGTVDRILRNQVETTETVSISRSIDDKIGAALATLNYSVAQQLSYLHNLGDVRTYLFHLREAARGAGGGLRVTTLQASGALNDGFAVGGSELANAPSWGGNYGGLLANALGNAMAHARLIPFALGGLPEVVSAPTIAPMALFGEAGPEAIMPLRRGRDGRLGVEVVGASSYQANDNRAVVAELQAARRELAQMRQELAAIRQGQDGQTQVIAASGDQNMAGQRDMARMLAEMRASERLARARPA</sequence>
<evidence type="ECO:0008006" key="4">
    <source>
        <dbReference type="Google" id="ProtNLM"/>
    </source>
</evidence>
<dbReference type="RefSeq" id="WP_168027747.1">
    <property type="nucleotide sequence ID" value="NZ_JAAVNE010000005.1"/>
</dbReference>
<keyword evidence="1" id="KW-0175">Coiled coil</keyword>
<feature type="coiled-coil region" evidence="1">
    <location>
        <begin position="109"/>
        <end position="139"/>
    </location>
</feature>
<organism evidence="2 3">
    <name type="scientific">Falsiroseomonas selenitidurans</name>
    <dbReference type="NCBI Taxonomy" id="2716335"/>
    <lineage>
        <taxon>Bacteria</taxon>
        <taxon>Pseudomonadati</taxon>
        <taxon>Pseudomonadota</taxon>
        <taxon>Alphaproteobacteria</taxon>
        <taxon>Acetobacterales</taxon>
        <taxon>Roseomonadaceae</taxon>
        <taxon>Falsiroseomonas</taxon>
    </lineage>
</organism>
<comment type="caution">
    <text evidence="2">The sequence shown here is derived from an EMBL/GenBank/DDBJ whole genome shotgun (WGS) entry which is preliminary data.</text>
</comment>
<dbReference type="Proteomes" id="UP000787635">
    <property type="component" value="Unassembled WGS sequence"/>
</dbReference>
<evidence type="ECO:0000256" key="1">
    <source>
        <dbReference type="SAM" id="Coils"/>
    </source>
</evidence>
<accession>A0ABX1DZ99</accession>
<reference evidence="2 3" key="1">
    <citation type="submission" date="2020-03" db="EMBL/GenBank/DDBJ databases">
        <title>Roseomonas selenitidurans sp. nov. isolated from urban soil.</title>
        <authorList>
            <person name="Liu H."/>
        </authorList>
    </citation>
    <scope>NUCLEOTIDE SEQUENCE [LARGE SCALE GENOMIC DNA]</scope>
    <source>
        <strain evidence="2 3">BU-1</strain>
    </source>
</reference>
<protein>
    <recommendedName>
        <fullName evidence="4">Bacteriophage tail tape measure N-terminal domain-containing protein</fullName>
    </recommendedName>
</protein>
<proteinExistence type="predicted"/>
<feature type="coiled-coil region" evidence="1">
    <location>
        <begin position="737"/>
        <end position="764"/>
    </location>
</feature>
<dbReference type="EMBL" id="JAAVNE010000005">
    <property type="protein sequence ID" value="NKC30206.1"/>
    <property type="molecule type" value="Genomic_DNA"/>
</dbReference>
<feature type="coiled-coil region" evidence="1">
    <location>
        <begin position="2635"/>
        <end position="2662"/>
    </location>
</feature>
<evidence type="ECO:0000313" key="3">
    <source>
        <dbReference type="Proteomes" id="UP000787635"/>
    </source>
</evidence>